<feature type="compositionally biased region" description="Basic and acidic residues" evidence="2">
    <location>
        <begin position="640"/>
        <end position="649"/>
    </location>
</feature>
<dbReference type="AlphaFoldDB" id="A0AA36DLL5"/>
<dbReference type="PANTHER" id="PTHR45924:SF2">
    <property type="entry name" value="FI17866P1"/>
    <property type="match status" value="1"/>
</dbReference>
<feature type="compositionally biased region" description="Low complexity" evidence="2">
    <location>
        <begin position="222"/>
        <end position="237"/>
    </location>
</feature>
<keyword evidence="1" id="KW-0597">Phosphoprotein</keyword>
<dbReference type="SUPFAM" id="SSF50729">
    <property type="entry name" value="PH domain-like"/>
    <property type="match status" value="1"/>
</dbReference>
<feature type="region of interest" description="Disordered" evidence="2">
    <location>
        <begin position="137"/>
        <end position="173"/>
    </location>
</feature>
<dbReference type="Proteomes" id="UP001176961">
    <property type="component" value="Unassembled WGS sequence"/>
</dbReference>
<evidence type="ECO:0000259" key="4">
    <source>
        <dbReference type="PROSITE" id="PS50010"/>
    </source>
</evidence>
<comment type="caution">
    <text evidence="5">The sequence shown here is derived from an EMBL/GenBank/DDBJ whole genome shotgun (WGS) entry which is preliminary data.</text>
</comment>
<dbReference type="InterPro" id="IPR035899">
    <property type="entry name" value="DBL_dom_sf"/>
</dbReference>
<dbReference type="PROSITE" id="PS50010">
    <property type="entry name" value="DH_2"/>
    <property type="match status" value="1"/>
</dbReference>
<evidence type="ECO:0000313" key="5">
    <source>
        <dbReference type="EMBL" id="CAJ0589902.1"/>
    </source>
</evidence>
<evidence type="ECO:0000259" key="3">
    <source>
        <dbReference type="PROSITE" id="PS50003"/>
    </source>
</evidence>
<dbReference type="Gene3D" id="2.30.29.30">
    <property type="entry name" value="Pleckstrin-homology domain (PH domain)/Phosphotyrosine-binding domain (PTB)"/>
    <property type="match status" value="1"/>
</dbReference>
<feature type="compositionally biased region" description="Polar residues" evidence="2">
    <location>
        <begin position="137"/>
        <end position="146"/>
    </location>
</feature>
<feature type="domain" description="DH" evidence="4">
    <location>
        <begin position="276"/>
        <end position="459"/>
    </location>
</feature>
<dbReference type="Pfam" id="PF22697">
    <property type="entry name" value="SOS1_NGEF_PH"/>
    <property type="match status" value="1"/>
</dbReference>
<dbReference type="InterPro" id="IPR043324">
    <property type="entry name" value="PH_PLEKHG1_G2_G3"/>
</dbReference>
<accession>A0AA36DLL5</accession>
<dbReference type="InterPro" id="IPR011993">
    <property type="entry name" value="PH-like_dom_sf"/>
</dbReference>
<evidence type="ECO:0000256" key="1">
    <source>
        <dbReference type="ARBA" id="ARBA00022553"/>
    </source>
</evidence>
<feature type="region of interest" description="Disordered" evidence="2">
    <location>
        <begin position="635"/>
        <end position="657"/>
    </location>
</feature>
<feature type="domain" description="PH" evidence="3">
    <location>
        <begin position="487"/>
        <end position="587"/>
    </location>
</feature>
<dbReference type="InterPro" id="IPR055251">
    <property type="entry name" value="SOS1_NGEF_PH"/>
</dbReference>
<organism evidence="5 6">
    <name type="scientific">Cylicocyclus nassatus</name>
    <name type="common">Nematode worm</name>
    <dbReference type="NCBI Taxonomy" id="53992"/>
    <lineage>
        <taxon>Eukaryota</taxon>
        <taxon>Metazoa</taxon>
        <taxon>Ecdysozoa</taxon>
        <taxon>Nematoda</taxon>
        <taxon>Chromadorea</taxon>
        <taxon>Rhabditida</taxon>
        <taxon>Rhabditina</taxon>
        <taxon>Rhabditomorpha</taxon>
        <taxon>Strongyloidea</taxon>
        <taxon>Strongylidae</taxon>
        <taxon>Cylicocyclus</taxon>
    </lineage>
</organism>
<dbReference type="InterPro" id="IPR001849">
    <property type="entry name" value="PH_domain"/>
</dbReference>
<dbReference type="PANTHER" id="PTHR45924">
    <property type="entry name" value="FI17866P1"/>
    <property type="match status" value="1"/>
</dbReference>
<dbReference type="CDD" id="cd00160">
    <property type="entry name" value="RhoGEF"/>
    <property type="match status" value="1"/>
</dbReference>
<dbReference type="SUPFAM" id="SSF48065">
    <property type="entry name" value="DBL homology domain (DH-domain)"/>
    <property type="match status" value="1"/>
</dbReference>
<dbReference type="CDD" id="cd13243">
    <property type="entry name" value="PH_PLEKHG1_G2_G3"/>
    <property type="match status" value="1"/>
</dbReference>
<keyword evidence="6" id="KW-1185">Reference proteome</keyword>
<dbReference type="Pfam" id="PF00621">
    <property type="entry name" value="RhoGEF"/>
    <property type="match status" value="1"/>
</dbReference>
<dbReference type="Gene3D" id="1.20.900.10">
    <property type="entry name" value="Dbl homology (DH) domain"/>
    <property type="match status" value="1"/>
</dbReference>
<protein>
    <submittedName>
        <fullName evidence="5">Uncharacterized protein</fullName>
    </submittedName>
</protein>
<dbReference type="SMART" id="SM00325">
    <property type="entry name" value="RhoGEF"/>
    <property type="match status" value="1"/>
</dbReference>
<reference evidence="5" key="1">
    <citation type="submission" date="2023-07" db="EMBL/GenBank/DDBJ databases">
        <authorList>
            <consortium name="CYATHOMIX"/>
        </authorList>
    </citation>
    <scope>NUCLEOTIDE SEQUENCE</scope>
    <source>
        <strain evidence="5">N/A</strain>
    </source>
</reference>
<gene>
    <name evidence="5" type="ORF">CYNAS_LOCUS1885</name>
</gene>
<dbReference type="EMBL" id="CATQJL010000001">
    <property type="protein sequence ID" value="CAJ0589902.1"/>
    <property type="molecule type" value="Genomic_DNA"/>
</dbReference>
<evidence type="ECO:0000256" key="2">
    <source>
        <dbReference type="SAM" id="MobiDB-lite"/>
    </source>
</evidence>
<dbReference type="InterPro" id="IPR000219">
    <property type="entry name" value="DH_dom"/>
</dbReference>
<dbReference type="GO" id="GO:0031267">
    <property type="term" value="F:small GTPase binding"/>
    <property type="evidence" value="ECO:0007669"/>
    <property type="project" value="TreeGrafter"/>
</dbReference>
<evidence type="ECO:0000313" key="6">
    <source>
        <dbReference type="Proteomes" id="UP001176961"/>
    </source>
</evidence>
<name>A0AA36DLL5_CYLNA</name>
<feature type="region of interest" description="Disordered" evidence="2">
    <location>
        <begin position="221"/>
        <end position="253"/>
    </location>
</feature>
<proteinExistence type="predicted"/>
<sequence>MAWFRKRFSYYESLVERCPTDEEPTIKLRGYRIRPDDPSYEKDKQHVPVSVSDYENVQEVKECVDTLSSCSMESSVALSVDSTLTLTERDTTPTPVNGLLTRTPVLRRRRSNVHANLRRNYRIMAPDESIMILKQQSGMMDEPQQQSSPRSKILRRKSSRREKDVINPPPMVITPPVLVNRVQACSLCCRERSCPPSDAMPPTSLTSQRFSEEDPARLSFVSSSTGYSSARSSLRSSDGGEDHSSNRDSGIVSHSSLSSLSSSRRSALLAAGSISHVDRIAIELFDTEKTYVEDLYAVIQGYLNFLVDHRDELGVTLDNISSLFGCIERIYAFNRKLLQQLDSADLDCVKMSRCFVDSAGKFEDYIVYCTNYHRMIATLTQLQQQPHLAAALAQRQAALGHALPLSAYLLKPVQRVLKYHLFIENMLKHLPSTLPPDDFAVVKRAHEVMTSQASRINDEKKRAEHAERVEQLQAAIQKWTVDKQNANLSAYGELLLEAQFRQAGSKTIRLLFLFEEMLLIVKQRNSSYVCKDYIMSSNLMLNESICPEEPLAFQVLSFDNPRTHYIFLASSADQKRTWMTELKRMMLDHYGIEIPEKTKQLMLSMDNTQRVAFGRPEFAEVSMKNHKRVPKYLEKRRKSVDKQISEQNRRRSLSASRLLGASKTSLVSDSSRYKLFGVPDPQPKCTCHMSATPGPSGESSKNRVSAVTKAPVSRTLSASTIFYNGGSIDSAQAAPAPEAVLSSRSRYHMARNKRTLPPKCESTRSPASRRIECEEIDETFDELFKELVSCGNSSPKAQARQAMAVAPNNCEQDALQEVLAWRDQAVYKNRSKSLTRLDEFSDPSLDALLNDIAPESYPPSELYQQERRFNKLDQQRRMRAKKYMMGDGSEMSRRLPLCERSATIAEVESPRGDFPLIDDEMASPRKLAARQRTPLTVEQAAELDALIPPGGVVKTMIKQIESTGP</sequence>
<dbReference type="GO" id="GO:0005085">
    <property type="term" value="F:guanyl-nucleotide exchange factor activity"/>
    <property type="evidence" value="ECO:0007669"/>
    <property type="project" value="InterPro"/>
</dbReference>
<dbReference type="PROSITE" id="PS50003">
    <property type="entry name" value="PH_DOMAIN"/>
    <property type="match status" value="1"/>
</dbReference>